<sequence length="145" mass="15670">MLRNLSRPLFWGIVLAIGVLVAAWRPLEAQGETRSGQVQLQAAVLVPLVLPGEAPATLSSWQHTDHCPAHLSALGARHHRGPSWHRGTGRRSQRGCSDLLLSPSRAGSIPATDPLYLQRTAWHLVPRPPVHGTGQLAAPPRAPPR</sequence>
<proteinExistence type="predicted"/>
<name>A0A143BLY0_9BACT</name>
<organism evidence="2 3">
    <name type="scientific">Gemmatimonas phototrophica</name>
    <dbReference type="NCBI Taxonomy" id="1379270"/>
    <lineage>
        <taxon>Bacteria</taxon>
        <taxon>Pseudomonadati</taxon>
        <taxon>Gemmatimonadota</taxon>
        <taxon>Gemmatimonadia</taxon>
        <taxon>Gemmatimonadales</taxon>
        <taxon>Gemmatimonadaceae</taxon>
        <taxon>Gemmatimonas</taxon>
    </lineage>
</organism>
<evidence type="ECO:0000313" key="2">
    <source>
        <dbReference type="EMBL" id="AMW05454.1"/>
    </source>
</evidence>
<dbReference type="KEGG" id="gph:GEMMAAP_12850"/>
<dbReference type="EMBL" id="CP011454">
    <property type="protein sequence ID" value="AMW05454.1"/>
    <property type="molecule type" value="Genomic_DNA"/>
</dbReference>
<dbReference type="AlphaFoldDB" id="A0A143BLY0"/>
<feature type="compositionally biased region" description="Basic residues" evidence="1">
    <location>
        <begin position="78"/>
        <end position="93"/>
    </location>
</feature>
<reference evidence="2 3" key="1">
    <citation type="journal article" date="2014" name="Proc. Natl. Acad. Sci. U.S.A.">
        <title>Functional type 2 photosynthetic reaction centers found in the rare bacterial phylum Gemmatimonadetes.</title>
        <authorList>
            <person name="Zeng Y."/>
            <person name="Feng F."/>
            <person name="Medova H."/>
            <person name="Dean J."/>
            <person name="Koblizek M."/>
        </authorList>
    </citation>
    <scope>NUCLEOTIDE SEQUENCE [LARGE SCALE GENOMIC DNA]</scope>
    <source>
        <strain evidence="2 3">AP64</strain>
    </source>
</reference>
<evidence type="ECO:0000256" key="1">
    <source>
        <dbReference type="SAM" id="MobiDB-lite"/>
    </source>
</evidence>
<accession>A0A143BLY0</accession>
<dbReference type="Proteomes" id="UP000076404">
    <property type="component" value="Chromosome"/>
</dbReference>
<protein>
    <submittedName>
        <fullName evidence="2">Uncharacterized protein</fullName>
    </submittedName>
</protein>
<feature type="region of interest" description="Disordered" evidence="1">
    <location>
        <begin position="78"/>
        <end position="97"/>
    </location>
</feature>
<keyword evidence="3" id="KW-1185">Reference proteome</keyword>
<evidence type="ECO:0000313" key="3">
    <source>
        <dbReference type="Proteomes" id="UP000076404"/>
    </source>
</evidence>
<dbReference type="RefSeq" id="WP_026849439.1">
    <property type="nucleotide sequence ID" value="NZ_CP011454.1"/>
</dbReference>
<gene>
    <name evidence="2" type="ORF">GEMMAAP_12850</name>
</gene>
<reference evidence="2 3" key="2">
    <citation type="journal article" date="2016" name="Environ. Microbiol. Rep.">
        <title>Metagenomic evidence for the presence of phototrophic Gemmatimonadetes bacteria in diverse environments.</title>
        <authorList>
            <person name="Zeng Y."/>
            <person name="Baumbach J."/>
            <person name="Barbosa E.G."/>
            <person name="Azevedo V."/>
            <person name="Zhang C."/>
            <person name="Koblizek M."/>
        </authorList>
    </citation>
    <scope>NUCLEOTIDE SEQUENCE [LARGE SCALE GENOMIC DNA]</scope>
    <source>
        <strain evidence="2 3">AP64</strain>
    </source>
</reference>